<dbReference type="AlphaFoldDB" id="A0A9E6TFQ7"/>
<name>A0A9E6TFQ7_9PSED</name>
<dbReference type="GO" id="GO:0050135">
    <property type="term" value="F:NADP+ nucleosidase activity"/>
    <property type="evidence" value="ECO:0007669"/>
    <property type="project" value="InterPro"/>
</dbReference>
<reference evidence="2 3" key="2">
    <citation type="journal article" date="2021" name="Microorganisms">
        <title>The Ever-Expanding Pseudomonas Genus: Description of 43 New Species and Partition of the Pseudomonas putida Group.</title>
        <authorList>
            <person name="Girard L."/>
            <person name="Lood C."/>
            <person name="Hofte M."/>
            <person name="Vandamme P."/>
            <person name="Rokni-Zadeh H."/>
            <person name="van Noort V."/>
            <person name="Lavigne R."/>
            <person name="De Mot R."/>
        </authorList>
    </citation>
    <scope>NUCLEOTIDE SEQUENCE [LARGE SCALE GENOMIC DNA]</scope>
    <source>
        <strain evidence="2 3">SWRI65</strain>
    </source>
</reference>
<protein>
    <submittedName>
        <fullName evidence="2">Nucleotide-binding protein</fullName>
    </submittedName>
</protein>
<evidence type="ECO:0000313" key="3">
    <source>
        <dbReference type="Proteomes" id="UP000631521"/>
    </source>
</evidence>
<dbReference type="InterPro" id="IPR019302">
    <property type="entry name" value="CAP12/PCTIR_TIR_dom"/>
</dbReference>
<organism evidence="2 3">
    <name type="scientific">Pseudomonas hamedanensis</name>
    <dbReference type="NCBI Taxonomy" id="2745504"/>
    <lineage>
        <taxon>Bacteria</taxon>
        <taxon>Pseudomonadati</taxon>
        <taxon>Pseudomonadota</taxon>
        <taxon>Gammaproteobacteria</taxon>
        <taxon>Pseudomonadales</taxon>
        <taxon>Pseudomonadaceae</taxon>
        <taxon>Pseudomonas</taxon>
    </lineage>
</organism>
<feature type="domain" description="CD-NTase-associated protein 12/Pycsar effector protein TIR" evidence="1">
    <location>
        <begin position="253"/>
        <end position="365"/>
    </location>
</feature>
<dbReference type="KEGG" id="phv:HU739_021955"/>
<proteinExistence type="predicted"/>
<sequence>MRVDPGFGSTIHLIRGTHLTDGIQDIMDGIDKLEAYREKSNKKLEAARKLKEAAEYVAKSFCGSWMGYHSRIYYLDLQAPPPGEHFDAQWGFQDAYSNKTSGQWREYAFDDVVDTVKGLAGNPDMSAAESFSKKGEELFNEVKRDAELAIRLFSKNGDSYGQTLLNELEKFSPLSEGVFVDLLRPKGARLVGDVLAMSQGTQKPPHVKVFIDAVVLLEPAAAMERLIPFLRKAYSYMHRSAKKDVRSSLVGTNVFIGHGRSHVWRDLKDFVTERLRLPFDEFNRVPVAGITNIARLSEMLDSAAVAFIVMTAEDEQMDGKMEARTNVIHEVGLFQGRLGFTKAIVLLEEGCEEFSNIQGLGQIRFPKGDIRAKFEEIRLVLEREKILES</sequence>
<accession>A0A9E6TFQ7</accession>
<dbReference type="EMBL" id="CP077091">
    <property type="protein sequence ID" value="QXI16550.1"/>
    <property type="molecule type" value="Genomic_DNA"/>
</dbReference>
<gene>
    <name evidence="2" type="ORF">HU739_021955</name>
</gene>
<keyword evidence="3" id="KW-1185">Reference proteome</keyword>
<evidence type="ECO:0000313" key="2">
    <source>
        <dbReference type="EMBL" id="QXI16550.1"/>
    </source>
</evidence>
<dbReference type="Proteomes" id="UP000631521">
    <property type="component" value="Chromosome"/>
</dbReference>
<dbReference type="Pfam" id="PF10137">
    <property type="entry name" value="CAP12-PCTIR_TIR"/>
    <property type="match status" value="1"/>
</dbReference>
<evidence type="ECO:0000259" key="1">
    <source>
        <dbReference type="Pfam" id="PF10137"/>
    </source>
</evidence>
<reference evidence="2 3" key="1">
    <citation type="journal article" date="2020" name="Microorganisms">
        <title>Reliable Identification of Environmental Pseudomonas Isolates Using the rpoD Gene.</title>
        <authorList>
            <consortium name="The Broad Institute Genome Sequencing Platform"/>
            <person name="Girard L."/>
            <person name="Lood C."/>
            <person name="Rokni-Zadeh H."/>
            <person name="van Noort V."/>
            <person name="Lavigne R."/>
            <person name="De Mot R."/>
        </authorList>
    </citation>
    <scope>NUCLEOTIDE SEQUENCE [LARGE SCALE GENOMIC DNA]</scope>
    <source>
        <strain evidence="2 3">SWRI65</strain>
    </source>
</reference>